<accession>A0A1H7YS79</accession>
<reference evidence="3" key="2">
    <citation type="submission" date="2016-10" db="EMBL/GenBank/DDBJ databases">
        <authorList>
            <person name="de Groot N.N."/>
        </authorList>
    </citation>
    <scope>NUCLEOTIDE SEQUENCE [LARGE SCALE GENOMIC DNA]</scope>
    <source>
        <strain evidence="3">DSM 24204</strain>
    </source>
</reference>
<dbReference type="GeneID" id="83544331"/>
<sequence length="109" mass="13398">MKINEFNKRVKLNNGIDRFINGWKIIDVHLIPEKFEVYHEIDFYCCYNEKVYLLRIRKRNQKKLSIVDDKNLEHPIYLIAEYNFEKFDNQILAEILVEFEKEIDNKSYH</sequence>
<evidence type="ECO:0000313" key="5">
    <source>
        <dbReference type="Proteomes" id="UP001224812"/>
    </source>
</evidence>
<organism evidence="3 4">
    <name type="scientific">Phocoenobacter skyensis</name>
    <dbReference type="NCBI Taxonomy" id="97481"/>
    <lineage>
        <taxon>Bacteria</taxon>
        <taxon>Pseudomonadati</taxon>
        <taxon>Pseudomonadota</taxon>
        <taxon>Gammaproteobacteria</taxon>
        <taxon>Pasteurellales</taxon>
        <taxon>Pasteurellaceae</taxon>
        <taxon>Phocoenobacter</taxon>
    </lineage>
</organism>
<proteinExistence type="predicted"/>
<name>A0A1H7YS79_9PAST</name>
<dbReference type="Proteomes" id="UP000198883">
    <property type="component" value="Unassembled WGS sequence"/>
</dbReference>
<protein>
    <submittedName>
        <fullName evidence="3">Uncharacterized protein</fullName>
    </submittedName>
</protein>
<dbReference type="EMBL" id="JASAVS010000020">
    <property type="protein sequence ID" value="MDP8085988.1"/>
    <property type="molecule type" value="Genomic_DNA"/>
</dbReference>
<dbReference type="EMBL" id="JASAYT010000025">
    <property type="protein sequence ID" value="MDP8175388.1"/>
    <property type="molecule type" value="Genomic_DNA"/>
</dbReference>
<dbReference type="AlphaFoldDB" id="A0A1H7YS79"/>
<gene>
    <name evidence="1" type="ORF">QJT92_08665</name>
    <name evidence="2" type="ORF">QJU97_07960</name>
    <name evidence="3" type="ORF">SAMN05444853_12026</name>
</gene>
<dbReference type="OrthoDB" id="1495041at2"/>
<evidence type="ECO:0000313" key="3">
    <source>
        <dbReference type="EMBL" id="SEM48910.1"/>
    </source>
</evidence>
<dbReference type="Proteomes" id="UP001224812">
    <property type="component" value="Unassembled WGS sequence"/>
</dbReference>
<evidence type="ECO:0000313" key="1">
    <source>
        <dbReference type="EMBL" id="MDP8085988.1"/>
    </source>
</evidence>
<evidence type="ECO:0000313" key="4">
    <source>
        <dbReference type="Proteomes" id="UP000198883"/>
    </source>
</evidence>
<reference evidence="1 5" key="3">
    <citation type="journal article" date="2023" name="Front. Microbiol.">
        <title>Phylogeography and host specificity of Pasteurellaceae pathogenic to sea-farmed fish in the north-east Atlantic.</title>
        <authorList>
            <person name="Gulla S."/>
            <person name="Colquhoun D.J."/>
            <person name="Olsen A.B."/>
            <person name="Spilsberg B."/>
            <person name="Lagesen K."/>
            <person name="Aakesson C.P."/>
            <person name="Strom S."/>
            <person name="Manji F."/>
            <person name="Birkbeck T.H."/>
            <person name="Nilsen H.K."/>
        </authorList>
    </citation>
    <scope>NUCLEOTIDE SEQUENCE [LARGE SCALE GENOMIC DNA]</scope>
    <source>
        <strain evidence="1 5">VIO11850</strain>
    </source>
</reference>
<reference evidence="2" key="4">
    <citation type="journal article" date="2023" name="Front. Microbiol.">
        <title>Phylogeography and host specificity of Pasteurellaceae pathogenic to sea-farmed fish in the north-east Atlantic.</title>
        <authorList>
            <person name="Gulla S."/>
            <person name="Colquhoun D.J."/>
            <person name="Olsen A.B."/>
            <person name="Spilsberg B."/>
            <person name="Lagesen K."/>
            <person name="Aakesson C.P."/>
            <person name="Strom S."/>
            <person name="Manji F."/>
            <person name="Birkbeck T.H."/>
            <person name="Nilsen H.K."/>
        </authorList>
    </citation>
    <scope>NUCLEOTIDE SEQUENCE</scope>
    <source>
        <strain evidence="2">98B1</strain>
    </source>
</reference>
<dbReference type="RefSeq" id="WP_090922630.1">
    <property type="nucleotide sequence ID" value="NZ_CP016180.1"/>
</dbReference>
<evidence type="ECO:0000313" key="2">
    <source>
        <dbReference type="EMBL" id="MDP8175388.1"/>
    </source>
</evidence>
<reference evidence="4" key="1">
    <citation type="submission" date="2016-10" db="EMBL/GenBank/DDBJ databases">
        <authorList>
            <person name="Varghese N."/>
            <person name="Submissions S."/>
        </authorList>
    </citation>
    <scope>NUCLEOTIDE SEQUENCE [LARGE SCALE GENOMIC DNA]</scope>
    <source>
        <strain evidence="4">DSM 24204</strain>
    </source>
</reference>
<dbReference type="Proteomes" id="UP001231736">
    <property type="component" value="Unassembled WGS sequence"/>
</dbReference>
<keyword evidence="5" id="KW-1185">Reference proteome</keyword>
<dbReference type="EMBL" id="FOBN01000020">
    <property type="protein sequence ID" value="SEM48910.1"/>
    <property type="molecule type" value="Genomic_DNA"/>
</dbReference>